<dbReference type="EMBL" id="BAAAAF010000014">
    <property type="protein sequence ID" value="GAA0036899.1"/>
    <property type="molecule type" value="Genomic_DNA"/>
</dbReference>
<keyword evidence="2" id="KW-1185">Reference proteome</keyword>
<organism evidence="1 2">
    <name type="scientific">Brevibacterium metallidurans</name>
    <dbReference type="NCBI Taxonomy" id="1482676"/>
    <lineage>
        <taxon>Bacteria</taxon>
        <taxon>Bacillati</taxon>
        <taxon>Actinomycetota</taxon>
        <taxon>Actinomycetes</taxon>
        <taxon>Micrococcales</taxon>
        <taxon>Brevibacteriaceae</taxon>
        <taxon>Brevibacterium</taxon>
    </lineage>
</organism>
<accession>A0ABP3CC37</accession>
<protein>
    <submittedName>
        <fullName evidence="1">Uncharacterized protein</fullName>
    </submittedName>
</protein>
<sequence length="71" mass="7596">MDVYAERKVRARTVGGITRGAVDSVRTMHEGEYIPGTSNRQVANGPVPALLIAEEKLGHVSFIDVATSGSR</sequence>
<reference evidence="1 2" key="1">
    <citation type="submission" date="2024-01" db="EMBL/GenBank/DDBJ databases">
        <title>Characterization of antibiotic resistant novel bacterial strains and their environmental applications.</title>
        <authorList>
            <person name="Manzoor S."/>
            <person name="Abbas S."/>
            <person name="Arshad M."/>
            <person name="Ahmed I."/>
        </authorList>
    </citation>
    <scope>NUCLEOTIDE SEQUENCE [LARGE SCALE GENOMIC DNA]</scope>
    <source>
        <strain evidence="1 2">NCCP-602</strain>
    </source>
</reference>
<comment type="caution">
    <text evidence="1">The sequence shown here is derived from an EMBL/GenBank/DDBJ whole genome shotgun (WGS) entry which is preliminary data.</text>
</comment>
<name>A0ABP3CC37_9MICO</name>
<gene>
    <name evidence="1" type="ORF">NCCP602_28600</name>
</gene>
<proteinExistence type="predicted"/>
<evidence type="ECO:0000313" key="1">
    <source>
        <dbReference type="EMBL" id="GAA0036899.1"/>
    </source>
</evidence>
<evidence type="ECO:0000313" key="2">
    <source>
        <dbReference type="Proteomes" id="UP001498238"/>
    </source>
</evidence>
<dbReference type="Proteomes" id="UP001498238">
    <property type="component" value="Unassembled WGS sequence"/>
</dbReference>